<evidence type="ECO:0000256" key="1">
    <source>
        <dbReference type="SAM" id="Coils"/>
    </source>
</evidence>
<name>A0ABX4CHM3_FLAHY</name>
<keyword evidence="4" id="KW-1185">Reference proteome</keyword>
<accession>A0ABX4CHM3</accession>
<gene>
    <name evidence="3" type="ORF">B0A62_11375</name>
</gene>
<evidence type="ECO:0008006" key="5">
    <source>
        <dbReference type="Google" id="ProtNLM"/>
    </source>
</evidence>
<feature type="signal peptide" evidence="2">
    <location>
        <begin position="1"/>
        <end position="18"/>
    </location>
</feature>
<protein>
    <recommendedName>
        <fullName evidence="5">Peptidase S74 domain-containing protein</fullName>
    </recommendedName>
</protein>
<organism evidence="3 4">
    <name type="scientific">Flavobacterium hydatis</name>
    <name type="common">Cytophaga aquatilis</name>
    <dbReference type="NCBI Taxonomy" id="991"/>
    <lineage>
        <taxon>Bacteria</taxon>
        <taxon>Pseudomonadati</taxon>
        <taxon>Bacteroidota</taxon>
        <taxon>Flavobacteriia</taxon>
        <taxon>Flavobacteriales</taxon>
        <taxon>Flavobacteriaceae</taxon>
        <taxon>Flavobacterium</taxon>
    </lineage>
</organism>
<sequence length="324" mass="36380">MKRILLIFTILIYNTVSSQIFSTNTTPVGWEHNILFNAGTRYTVTQQGPAFDIPTLFDGRMMPHYTSTPISVANPSIITIEGLPEFHIQAGAWIGWTTRYWPATRFKIEGFDTNSWVTFVDYSSIDYSGFSFSTRIITPGTYTKLKFTFYTSEGANGNLGLSELFFIHPEATTPYAGLFSSSINNWEFNGTNLAYSGNVGIGTATTGTHKLAVDGSIGAREIKVEITTWPDYVFKKEYSLPTLTEVEKHIIEKGHLKDIPTQEEALKNGINLGEMNAKLLQKIEELTLYMIVVNNKVDNLEISNKKLSEENKTLLKKVIKLESK</sequence>
<feature type="chain" id="PRO_5047308939" description="Peptidase S74 domain-containing protein" evidence="2">
    <location>
        <begin position="19"/>
        <end position="324"/>
    </location>
</feature>
<reference evidence="3 4" key="1">
    <citation type="submission" date="2016-11" db="EMBL/GenBank/DDBJ databases">
        <title>Whole genomes of Flavobacteriaceae.</title>
        <authorList>
            <person name="Stine C."/>
            <person name="Li C."/>
            <person name="Tadesse D."/>
        </authorList>
    </citation>
    <scope>NUCLEOTIDE SEQUENCE [LARGE SCALE GENOMIC DNA]</scope>
    <source>
        <strain evidence="3 4">ATCC 29551</strain>
    </source>
</reference>
<evidence type="ECO:0000256" key="2">
    <source>
        <dbReference type="SAM" id="SignalP"/>
    </source>
</evidence>
<comment type="caution">
    <text evidence="3">The sequence shown here is derived from an EMBL/GenBank/DDBJ whole genome shotgun (WGS) entry which is preliminary data.</text>
</comment>
<feature type="coiled-coil region" evidence="1">
    <location>
        <begin position="290"/>
        <end position="324"/>
    </location>
</feature>
<evidence type="ECO:0000313" key="3">
    <source>
        <dbReference type="EMBL" id="OXA94250.1"/>
    </source>
</evidence>
<proteinExistence type="predicted"/>
<keyword evidence="2" id="KW-0732">Signal</keyword>
<evidence type="ECO:0000313" key="4">
    <source>
        <dbReference type="Proteomes" id="UP000198424"/>
    </source>
</evidence>
<dbReference type="EMBL" id="MUGY01000010">
    <property type="protein sequence ID" value="OXA94250.1"/>
    <property type="molecule type" value="Genomic_DNA"/>
</dbReference>
<dbReference type="Proteomes" id="UP000198424">
    <property type="component" value="Unassembled WGS sequence"/>
</dbReference>
<dbReference type="RefSeq" id="WP_051885922.1">
    <property type="nucleotide sequence ID" value="NZ_JBEWQG010000020.1"/>
</dbReference>
<keyword evidence="1" id="KW-0175">Coiled coil</keyword>